<dbReference type="SMART" id="SM00382">
    <property type="entry name" value="AAA"/>
    <property type="match status" value="1"/>
</dbReference>
<dbReference type="PROSITE" id="PS00211">
    <property type="entry name" value="ABC_TRANSPORTER_1"/>
    <property type="match status" value="1"/>
</dbReference>
<dbReference type="CDD" id="cd03224">
    <property type="entry name" value="ABC_TM1139_LivF_branched"/>
    <property type="match status" value="1"/>
</dbReference>
<sequence>MLEVTGLSAGYGQVEVLHGLDFQVPKGQVVALIGSNGAGKTTTMRALSGMIRPRAGSIRLNGREIGGLDSHDVARFGLAHSPEGRRVFPTLSVEDNLTLGAFPRLTGSRPKGDVAADRERAFEMFPRLKERRTQLAGTLSGGEQQMLAMGRALMLRPEILLLDEPSMGLAPKLVEEVFRIIRLLKAEQVTMLLVEQFAMAALGVADYAYVLENGRIRFQGPAQQMRNDPAVRAAYLGGSH</sequence>
<dbReference type="Proteomes" id="UP000006589">
    <property type="component" value="Chromosome"/>
</dbReference>
<name>B1LS72_METRJ</name>
<keyword evidence="2" id="KW-0813">Transport</keyword>
<dbReference type="InterPro" id="IPR017871">
    <property type="entry name" value="ABC_transporter-like_CS"/>
</dbReference>
<evidence type="ECO:0000256" key="3">
    <source>
        <dbReference type="ARBA" id="ARBA00022741"/>
    </source>
</evidence>
<evidence type="ECO:0000256" key="4">
    <source>
        <dbReference type="ARBA" id="ARBA00022840"/>
    </source>
</evidence>
<dbReference type="HOGENOM" id="CLU_000604_1_2_5"/>
<dbReference type="EMBL" id="CP001001">
    <property type="protein sequence ID" value="ACB22320.1"/>
    <property type="molecule type" value="Genomic_DNA"/>
</dbReference>
<accession>B1LS72</accession>
<evidence type="ECO:0000256" key="5">
    <source>
        <dbReference type="ARBA" id="ARBA00022970"/>
    </source>
</evidence>
<dbReference type="PANTHER" id="PTHR43820:SF4">
    <property type="entry name" value="HIGH-AFFINITY BRANCHED-CHAIN AMINO ACID TRANSPORT ATP-BINDING PROTEIN LIVF"/>
    <property type="match status" value="1"/>
</dbReference>
<reference evidence="7 8" key="1">
    <citation type="submission" date="2008-03" db="EMBL/GenBank/DDBJ databases">
        <title>Complete sequence of chromosome of Methylobacterium radiotolerans JCM 2831.</title>
        <authorList>
            <consortium name="US DOE Joint Genome Institute"/>
            <person name="Copeland A."/>
            <person name="Lucas S."/>
            <person name="Lapidus A."/>
            <person name="Glavina del Rio T."/>
            <person name="Dalin E."/>
            <person name="Tice H."/>
            <person name="Bruce D."/>
            <person name="Goodwin L."/>
            <person name="Pitluck S."/>
            <person name="Kiss H."/>
            <person name="Brettin T."/>
            <person name="Detter J.C."/>
            <person name="Han C."/>
            <person name="Kuske C.R."/>
            <person name="Schmutz J."/>
            <person name="Larimer F."/>
            <person name="Land M."/>
            <person name="Hauser L."/>
            <person name="Kyrpides N."/>
            <person name="Mikhailova N."/>
            <person name="Marx C.J."/>
            <person name="Richardson P."/>
        </authorList>
    </citation>
    <scope>NUCLEOTIDE SEQUENCE [LARGE SCALE GENOMIC DNA]</scope>
    <source>
        <strain evidence="8">ATCC 27329 / DSM 1819 / JCM 2831 / NBRC 15690 / NCIMB 10815 / 0-1</strain>
    </source>
</reference>
<dbReference type="eggNOG" id="COG0410">
    <property type="taxonomic scope" value="Bacteria"/>
</dbReference>
<evidence type="ECO:0000256" key="2">
    <source>
        <dbReference type="ARBA" id="ARBA00022448"/>
    </source>
</evidence>
<dbReference type="GO" id="GO:0015807">
    <property type="term" value="P:L-amino acid transport"/>
    <property type="evidence" value="ECO:0007669"/>
    <property type="project" value="TreeGrafter"/>
</dbReference>
<dbReference type="GO" id="GO:0005524">
    <property type="term" value="F:ATP binding"/>
    <property type="evidence" value="ECO:0007669"/>
    <property type="project" value="UniProtKB-KW"/>
</dbReference>
<dbReference type="AlphaFoldDB" id="B1LS72"/>
<keyword evidence="3" id="KW-0547">Nucleotide-binding</keyword>
<dbReference type="PANTHER" id="PTHR43820">
    <property type="entry name" value="HIGH-AFFINITY BRANCHED-CHAIN AMINO ACID TRANSPORT ATP-BINDING PROTEIN LIVF"/>
    <property type="match status" value="1"/>
</dbReference>
<dbReference type="KEGG" id="mrd:Mrad2831_0296"/>
<dbReference type="GeneID" id="6136138"/>
<dbReference type="InterPro" id="IPR052156">
    <property type="entry name" value="BCAA_Transport_ATP-bd_LivF"/>
</dbReference>
<organism evidence="7 8">
    <name type="scientific">Methylobacterium radiotolerans (strain ATCC 27329 / DSM 1819 / JCM 2831 / NBRC 15690 / NCIMB 10815 / 0-1)</name>
    <dbReference type="NCBI Taxonomy" id="426355"/>
    <lineage>
        <taxon>Bacteria</taxon>
        <taxon>Pseudomonadati</taxon>
        <taxon>Pseudomonadota</taxon>
        <taxon>Alphaproteobacteria</taxon>
        <taxon>Hyphomicrobiales</taxon>
        <taxon>Methylobacteriaceae</taxon>
        <taxon>Methylobacterium</taxon>
    </lineage>
</organism>
<dbReference type="PATRIC" id="fig|426355.14.peg.320"/>
<dbReference type="GO" id="GO:0016887">
    <property type="term" value="F:ATP hydrolysis activity"/>
    <property type="evidence" value="ECO:0007669"/>
    <property type="project" value="InterPro"/>
</dbReference>
<dbReference type="InterPro" id="IPR032823">
    <property type="entry name" value="BCA_ABC_TP_C"/>
</dbReference>
<dbReference type="GO" id="GO:0015658">
    <property type="term" value="F:branched-chain amino acid transmembrane transporter activity"/>
    <property type="evidence" value="ECO:0007669"/>
    <property type="project" value="TreeGrafter"/>
</dbReference>
<dbReference type="InterPro" id="IPR003593">
    <property type="entry name" value="AAA+_ATPase"/>
</dbReference>
<dbReference type="InterPro" id="IPR003439">
    <property type="entry name" value="ABC_transporter-like_ATP-bd"/>
</dbReference>
<comment type="similarity">
    <text evidence="1">Belongs to the ABC transporter superfamily.</text>
</comment>
<protein>
    <submittedName>
        <fullName evidence="7">ABC transporter related</fullName>
    </submittedName>
</protein>
<dbReference type="Gene3D" id="3.40.50.300">
    <property type="entry name" value="P-loop containing nucleotide triphosphate hydrolases"/>
    <property type="match status" value="1"/>
</dbReference>
<dbReference type="Pfam" id="PF12399">
    <property type="entry name" value="BCA_ABC_TP_C"/>
    <property type="match status" value="1"/>
</dbReference>
<dbReference type="PROSITE" id="PS50893">
    <property type="entry name" value="ABC_TRANSPORTER_2"/>
    <property type="match status" value="1"/>
</dbReference>
<dbReference type="RefSeq" id="WP_012317318.1">
    <property type="nucleotide sequence ID" value="NC_010505.1"/>
</dbReference>
<dbReference type="STRING" id="426355.Mrad2831_0296"/>
<proteinExistence type="inferred from homology"/>
<dbReference type="Pfam" id="PF00005">
    <property type="entry name" value="ABC_tran"/>
    <property type="match status" value="1"/>
</dbReference>
<dbReference type="SUPFAM" id="SSF52540">
    <property type="entry name" value="P-loop containing nucleoside triphosphate hydrolases"/>
    <property type="match status" value="1"/>
</dbReference>
<keyword evidence="5" id="KW-0029">Amino-acid transport</keyword>
<evidence type="ECO:0000259" key="6">
    <source>
        <dbReference type="PROSITE" id="PS50893"/>
    </source>
</evidence>
<evidence type="ECO:0000313" key="7">
    <source>
        <dbReference type="EMBL" id="ACB22320.1"/>
    </source>
</evidence>
<gene>
    <name evidence="7" type="ordered locus">Mrad2831_0296</name>
</gene>
<evidence type="ECO:0000313" key="8">
    <source>
        <dbReference type="Proteomes" id="UP000006589"/>
    </source>
</evidence>
<evidence type="ECO:0000256" key="1">
    <source>
        <dbReference type="ARBA" id="ARBA00005417"/>
    </source>
</evidence>
<feature type="domain" description="ABC transporter" evidence="6">
    <location>
        <begin position="2"/>
        <end position="238"/>
    </location>
</feature>
<keyword evidence="4" id="KW-0067">ATP-binding</keyword>
<dbReference type="InterPro" id="IPR027417">
    <property type="entry name" value="P-loop_NTPase"/>
</dbReference>
<dbReference type="OrthoDB" id="9806149at2"/>